<dbReference type="EMBL" id="LAVV01002222">
    <property type="protein sequence ID" value="KNZ62980.1"/>
    <property type="molecule type" value="Genomic_DNA"/>
</dbReference>
<name>A0A0L6VS16_9BASI</name>
<reference evidence="2 3" key="1">
    <citation type="submission" date="2015-08" db="EMBL/GenBank/DDBJ databases">
        <title>Next Generation Sequencing and Analysis of the Genome of Puccinia sorghi L Schw, the Causal Agent of Maize Common Rust.</title>
        <authorList>
            <person name="Rochi L."/>
            <person name="Burguener G."/>
            <person name="Darino M."/>
            <person name="Turjanski A."/>
            <person name="Kreff E."/>
            <person name="Dieguez M.J."/>
            <person name="Sacco F."/>
        </authorList>
    </citation>
    <scope>NUCLEOTIDE SEQUENCE [LARGE SCALE GENOMIC DNA]</scope>
    <source>
        <strain evidence="2 3">RO10H11247</strain>
    </source>
</reference>
<proteinExistence type="predicted"/>
<evidence type="ECO:0000313" key="3">
    <source>
        <dbReference type="Proteomes" id="UP000037035"/>
    </source>
</evidence>
<evidence type="ECO:0000313" key="2">
    <source>
        <dbReference type="EMBL" id="KNZ62980.1"/>
    </source>
</evidence>
<evidence type="ECO:0000256" key="1">
    <source>
        <dbReference type="SAM" id="SignalP"/>
    </source>
</evidence>
<keyword evidence="3" id="KW-1185">Reference proteome</keyword>
<feature type="chain" id="PRO_5005568654" evidence="1">
    <location>
        <begin position="26"/>
        <end position="196"/>
    </location>
</feature>
<feature type="signal peptide" evidence="1">
    <location>
        <begin position="1"/>
        <end position="25"/>
    </location>
</feature>
<sequence length="196" mass="23002">MIEPYFLLYFIAWLHLLCSVSHVKCQTAVTYLLYIVKKCHQLPLNVEFQTRAPVDICTITKHLQCYLLYDIETAPPECGFQQTENSCVVKTLFWTLTIYPLDTIHKASKQCIQRPSVPRPHHTNQTSLFVMQDFNDWLEWKFFLSCLLLIITNQMHARSFIFKHKATCYFQPPVTFIWPLLYLLIALTCLNVPPSL</sequence>
<accession>A0A0L6VS16</accession>
<dbReference type="VEuPathDB" id="FungiDB:VP01_11g3"/>
<keyword evidence="1" id="KW-0732">Signal</keyword>
<dbReference type="AlphaFoldDB" id="A0A0L6VS16"/>
<organism evidence="2 3">
    <name type="scientific">Puccinia sorghi</name>
    <dbReference type="NCBI Taxonomy" id="27349"/>
    <lineage>
        <taxon>Eukaryota</taxon>
        <taxon>Fungi</taxon>
        <taxon>Dikarya</taxon>
        <taxon>Basidiomycota</taxon>
        <taxon>Pucciniomycotina</taxon>
        <taxon>Pucciniomycetes</taxon>
        <taxon>Pucciniales</taxon>
        <taxon>Pucciniaceae</taxon>
        <taxon>Puccinia</taxon>
    </lineage>
</organism>
<protein>
    <submittedName>
        <fullName evidence="2">Uncharacterized protein</fullName>
    </submittedName>
</protein>
<dbReference type="OrthoDB" id="2505776at2759"/>
<comment type="caution">
    <text evidence="2">The sequence shown here is derived from an EMBL/GenBank/DDBJ whole genome shotgun (WGS) entry which is preliminary data.</text>
</comment>
<gene>
    <name evidence="2" type="ORF">VP01_11g3</name>
</gene>
<dbReference type="Proteomes" id="UP000037035">
    <property type="component" value="Unassembled WGS sequence"/>
</dbReference>